<dbReference type="OrthoDB" id="2320933at2759"/>
<dbReference type="GO" id="GO:0043138">
    <property type="term" value="F:3'-5' DNA helicase activity"/>
    <property type="evidence" value="ECO:0007669"/>
    <property type="project" value="UniProtKB-EC"/>
</dbReference>
<dbReference type="PANTHER" id="PTHR47961">
    <property type="entry name" value="DNA POLYMERASE THETA, PUTATIVE (AFU_ORTHOLOGUE AFUA_1G05260)-RELATED"/>
    <property type="match status" value="1"/>
</dbReference>
<dbReference type="Gene3D" id="3.40.50.300">
    <property type="entry name" value="P-loop containing nucleotide triphosphate hydrolases"/>
    <property type="match status" value="2"/>
</dbReference>
<evidence type="ECO:0000259" key="12">
    <source>
        <dbReference type="PROSITE" id="PS51194"/>
    </source>
</evidence>
<keyword evidence="2" id="KW-0547">Nucleotide-binding</keyword>
<dbReference type="Pfam" id="PF00271">
    <property type="entry name" value="Helicase_C"/>
    <property type="match status" value="1"/>
</dbReference>
<comment type="caution">
    <text evidence="13">The sequence shown here is derived from an EMBL/GenBank/DDBJ whole genome shotgun (WGS) entry which is preliminary data.</text>
</comment>
<dbReference type="Pfam" id="PF20470">
    <property type="entry name" value="HTH_61"/>
    <property type="match status" value="1"/>
</dbReference>
<evidence type="ECO:0000256" key="9">
    <source>
        <dbReference type="ARBA" id="ARBA00048988"/>
    </source>
</evidence>
<dbReference type="PANTHER" id="PTHR47961:SF6">
    <property type="entry name" value="DNA-DIRECTED DNA POLYMERASE"/>
    <property type="match status" value="1"/>
</dbReference>
<keyword evidence="4" id="KW-0378">Hydrolase</keyword>
<dbReference type="CDD" id="cd18795">
    <property type="entry name" value="SF2_C_Ski2"/>
    <property type="match status" value="1"/>
</dbReference>
<evidence type="ECO:0000256" key="7">
    <source>
        <dbReference type="ARBA" id="ARBA00023204"/>
    </source>
</evidence>
<evidence type="ECO:0000256" key="6">
    <source>
        <dbReference type="ARBA" id="ARBA00022840"/>
    </source>
</evidence>
<keyword evidence="6" id="KW-0067">ATP-binding</keyword>
<dbReference type="OMA" id="MFLNANI"/>
<dbReference type="InterPro" id="IPR027417">
    <property type="entry name" value="P-loop_NTPase"/>
</dbReference>
<dbReference type="InterPro" id="IPR048960">
    <property type="entry name" value="POLQ-like_helical"/>
</dbReference>
<dbReference type="GO" id="GO:0006281">
    <property type="term" value="P:DNA repair"/>
    <property type="evidence" value="ECO:0007669"/>
    <property type="project" value="UniProtKB-KW"/>
</dbReference>
<name>A0A151ZAC4_TIELA</name>
<dbReference type="SMART" id="SM00490">
    <property type="entry name" value="HELICc"/>
    <property type="match status" value="1"/>
</dbReference>
<evidence type="ECO:0000256" key="8">
    <source>
        <dbReference type="ARBA" id="ARBA00023242"/>
    </source>
</evidence>
<gene>
    <name evidence="13" type="ORF">DLAC_07761</name>
</gene>
<keyword evidence="7" id="KW-0234">DNA repair</keyword>
<feature type="compositionally biased region" description="Low complexity" evidence="10">
    <location>
        <begin position="80"/>
        <end position="103"/>
    </location>
</feature>
<keyword evidence="5" id="KW-0347">Helicase</keyword>
<evidence type="ECO:0000256" key="2">
    <source>
        <dbReference type="ARBA" id="ARBA00022741"/>
    </source>
</evidence>
<evidence type="ECO:0000256" key="4">
    <source>
        <dbReference type="ARBA" id="ARBA00022801"/>
    </source>
</evidence>
<evidence type="ECO:0000256" key="3">
    <source>
        <dbReference type="ARBA" id="ARBA00022763"/>
    </source>
</evidence>
<dbReference type="InterPro" id="IPR011545">
    <property type="entry name" value="DEAD/DEAH_box_helicase_dom"/>
</dbReference>
<organism evidence="13 14">
    <name type="scientific">Tieghemostelium lacteum</name>
    <name type="common">Slime mold</name>
    <name type="synonym">Dictyostelium lacteum</name>
    <dbReference type="NCBI Taxonomy" id="361077"/>
    <lineage>
        <taxon>Eukaryota</taxon>
        <taxon>Amoebozoa</taxon>
        <taxon>Evosea</taxon>
        <taxon>Eumycetozoa</taxon>
        <taxon>Dictyostelia</taxon>
        <taxon>Dictyosteliales</taxon>
        <taxon>Raperosteliaceae</taxon>
        <taxon>Tieghemostelium</taxon>
    </lineage>
</organism>
<dbReference type="InterPro" id="IPR046931">
    <property type="entry name" value="HTH_61"/>
</dbReference>
<dbReference type="PROSITE" id="PS51194">
    <property type="entry name" value="HELICASE_CTER"/>
    <property type="match status" value="1"/>
</dbReference>
<evidence type="ECO:0000313" key="14">
    <source>
        <dbReference type="Proteomes" id="UP000076078"/>
    </source>
</evidence>
<dbReference type="EMBL" id="LODT01000035">
    <property type="protein sequence ID" value="KYQ90890.1"/>
    <property type="molecule type" value="Genomic_DNA"/>
</dbReference>
<dbReference type="InterPro" id="IPR014001">
    <property type="entry name" value="Helicase_ATP-bd"/>
</dbReference>
<evidence type="ECO:0000313" key="13">
    <source>
        <dbReference type="EMBL" id="KYQ90890.1"/>
    </source>
</evidence>
<dbReference type="PROSITE" id="PS51192">
    <property type="entry name" value="HELICASE_ATP_BIND_1"/>
    <property type="match status" value="1"/>
</dbReference>
<reference evidence="13 14" key="1">
    <citation type="submission" date="2015-12" db="EMBL/GenBank/DDBJ databases">
        <title>Dictyostelia acquired genes for synthesis and detection of signals that induce cell-type specialization by lateral gene transfer from prokaryotes.</title>
        <authorList>
            <person name="Gloeckner G."/>
            <person name="Schaap P."/>
        </authorList>
    </citation>
    <scope>NUCLEOTIDE SEQUENCE [LARGE SCALE GENOMIC DNA]</scope>
    <source>
        <strain evidence="13 14">TK</strain>
    </source>
</reference>
<feature type="domain" description="Helicase C-terminal" evidence="12">
    <location>
        <begin position="486"/>
        <end position="677"/>
    </location>
</feature>
<dbReference type="GO" id="GO:0005634">
    <property type="term" value="C:nucleus"/>
    <property type="evidence" value="ECO:0007669"/>
    <property type="project" value="UniProtKB-SubCell"/>
</dbReference>
<dbReference type="SUPFAM" id="SSF158702">
    <property type="entry name" value="Sec63 N-terminal domain-like"/>
    <property type="match status" value="1"/>
</dbReference>
<dbReference type="GO" id="GO:0016787">
    <property type="term" value="F:hydrolase activity"/>
    <property type="evidence" value="ECO:0007669"/>
    <property type="project" value="UniProtKB-KW"/>
</dbReference>
<proteinExistence type="predicted"/>
<dbReference type="GO" id="GO:0003676">
    <property type="term" value="F:nucleic acid binding"/>
    <property type="evidence" value="ECO:0007669"/>
    <property type="project" value="InterPro"/>
</dbReference>
<dbReference type="InterPro" id="IPR050474">
    <property type="entry name" value="Hel308_SKI2-like"/>
</dbReference>
<comment type="subcellular location">
    <subcellularLocation>
        <location evidence="1">Nucleus</location>
    </subcellularLocation>
</comment>
<feature type="domain" description="Helicase ATP-binding" evidence="11">
    <location>
        <begin position="281"/>
        <end position="451"/>
    </location>
</feature>
<evidence type="ECO:0000256" key="10">
    <source>
        <dbReference type="SAM" id="MobiDB-lite"/>
    </source>
</evidence>
<keyword evidence="3" id="KW-0227">DNA damage</keyword>
<dbReference type="Proteomes" id="UP000076078">
    <property type="component" value="Unassembled WGS sequence"/>
</dbReference>
<evidence type="ECO:0000256" key="5">
    <source>
        <dbReference type="ARBA" id="ARBA00022806"/>
    </source>
</evidence>
<sequence>MFGGLNNKRPLGTFNTNQQQLKNKILKKDTQDNVHSIGGYKANRTMTTTNRISPTSTISSITSLPSISYNNSYVNTSNQTTNNLINNNNNSSNNNSPTTSSSDIDFDDYDFGSSQYSFAGISQPLELSFDMKELEDSTHASQVILEEIENNMAKRESTQTTLIKHNLQNQNFSAIPGRQPLKVNYNINNNSNQNKNNNNNYNNNNSYKGGQKNQYKNNNNNNATVKDIVRVHKEVPDLKTISNSITEILSKVYELPATVAEIYISRGISSLYDWQKELLCSDYAINGKNYVYSQPTSGGKTLVSEICLIKNIVSYKKKGMFIFPFISIVNEKARSLKEFGEKLSFPVDSYYGGEGTIPASPGHRMMVCTIEKANIVINQMIEDNKIHELGCVVIDELHMVGDNDRGILLELLISKLIYCGNGKIQIIGMSATIPNIGNLSQWFRGHHYQGDYRPVPLTEYVKVGNKVFDNKNNEVKTLEGTDENRHLVELCAEVVPDHSVLVFCASKQLCMDTALMLSKSLPTHVIQSNQEERENMIIMIEGSIGAKLEENSKKMIRAGVYFHNSNLTNEEREIIENHYKKHVLLILCSTSTLSAGVNLPARRVIMRSPKMGPNLLSPRNYKQMCGRAGRAGIDKFGESFLISDRNTEKHARFLMTSKIDILYSNLDTPNNWTRIILESLCTKVSNSLLTIFHFITFTLYVTHPRLPPAKKHMELYDYFKEQISISLKLLVDKKLIEVFKDPKLTIQQQEELEKDPENLIYKPTKIGLASFKSTISIEENDKIFKELSDFQTKPFYFNEPLNLCFLCTPMVNIPQVIDWENFRCLLTGLKDTKAKVAEIFGINSEYIEDVIIHGPDLKSPRLLKYIRFYFSLALCDMIQESQLSPTASKYRIDRGSLQGLMQNASGYAFTISLFCQTIGWSELNALVKLYIKRLDKGAKEELIALMEIPNIKRGRARQLYNAGFKTVKSVASATESEISVNLKIDNKDAKRIINAASKLLEKKSEELRLRASEYILDNKSQIDIESKD</sequence>
<feature type="region of interest" description="Disordered" evidence="10">
    <location>
        <begin position="80"/>
        <end position="106"/>
    </location>
</feature>
<protein>
    <submittedName>
        <fullName evidence="13">Uncharacterized protein</fullName>
    </submittedName>
</protein>
<dbReference type="Gene3D" id="1.10.3380.20">
    <property type="match status" value="1"/>
</dbReference>
<dbReference type="Pfam" id="PF00270">
    <property type="entry name" value="DEAD"/>
    <property type="match status" value="1"/>
</dbReference>
<keyword evidence="14" id="KW-1185">Reference proteome</keyword>
<evidence type="ECO:0000259" key="11">
    <source>
        <dbReference type="PROSITE" id="PS51192"/>
    </source>
</evidence>
<dbReference type="GO" id="GO:0005524">
    <property type="term" value="F:ATP binding"/>
    <property type="evidence" value="ECO:0007669"/>
    <property type="project" value="UniProtKB-KW"/>
</dbReference>
<dbReference type="InParanoid" id="A0A151ZAC4"/>
<dbReference type="STRING" id="361077.A0A151ZAC4"/>
<dbReference type="SMART" id="SM00487">
    <property type="entry name" value="DEXDc"/>
    <property type="match status" value="1"/>
</dbReference>
<dbReference type="SUPFAM" id="SSF52540">
    <property type="entry name" value="P-loop containing nucleoside triphosphate hydrolases"/>
    <property type="match status" value="1"/>
</dbReference>
<dbReference type="FunFam" id="3.40.50.300:FF:000813">
    <property type="entry name" value="helicase POLQ-like isoform X1"/>
    <property type="match status" value="1"/>
</dbReference>
<dbReference type="InterPro" id="IPR001650">
    <property type="entry name" value="Helicase_C-like"/>
</dbReference>
<feature type="region of interest" description="Disordered" evidence="10">
    <location>
        <begin position="188"/>
        <end position="218"/>
    </location>
</feature>
<keyword evidence="8" id="KW-0539">Nucleus</keyword>
<comment type="catalytic activity">
    <reaction evidence="9">
        <text>ATP + H2O = ADP + phosphate + H(+)</text>
        <dbReference type="Rhea" id="RHEA:13065"/>
        <dbReference type="ChEBI" id="CHEBI:15377"/>
        <dbReference type="ChEBI" id="CHEBI:15378"/>
        <dbReference type="ChEBI" id="CHEBI:30616"/>
        <dbReference type="ChEBI" id="CHEBI:43474"/>
        <dbReference type="ChEBI" id="CHEBI:456216"/>
        <dbReference type="EC" id="5.6.2.4"/>
    </reaction>
</comment>
<accession>A0A151ZAC4</accession>
<dbReference type="Pfam" id="PF21099">
    <property type="entry name" value="POLQ_helical"/>
    <property type="match status" value="1"/>
</dbReference>
<dbReference type="FunCoup" id="A0A151ZAC4">
    <property type="interactions" value="14"/>
</dbReference>
<dbReference type="Gene3D" id="1.10.150.20">
    <property type="entry name" value="5' to 3' exonuclease, C-terminal subdomain"/>
    <property type="match status" value="1"/>
</dbReference>
<dbReference type="AlphaFoldDB" id="A0A151ZAC4"/>
<evidence type="ECO:0000256" key="1">
    <source>
        <dbReference type="ARBA" id="ARBA00004123"/>
    </source>
</evidence>
<dbReference type="CDD" id="cd18026">
    <property type="entry name" value="DEXHc_POLQ-like"/>
    <property type="match status" value="1"/>
</dbReference>